<keyword evidence="9 21" id="KW-0378">Hydrolase</keyword>
<keyword evidence="5" id="KW-0963">Cytoplasm</keyword>
<dbReference type="PANTHER" id="PTHR10190:SF5">
    <property type="entry name" value="EYES ABSENT HOMOLOG 3"/>
    <property type="match status" value="1"/>
</dbReference>
<dbReference type="GO" id="GO:0046872">
    <property type="term" value="F:metal ion binding"/>
    <property type="evidence" value="ECO:0007669"/>
    <property type="project" value="UniProtKB-KW"/>
</dbReference>
<evidence type="ECO:0000256" key="10">
    <source>
        <dbReference type="ARBA" id="ARBA00022842"/>
    </source>
</evidence>
<keyword evidence="6" id="KW-0597">Phosphoprotein</keyword>
<evidence type="ECO:0000256" key="5">
    <source>
        <dbReference type="ARBA" id="ARBA00022490"/>
    </source>
</evidence>
<organism evidence="23 24">
    <name type="scientific">Umbra pygmaea</name>
    <name type="common">Eastern mudminnow</name>
    <dbReference type="NCBI Taxonomy" id="75934"/>
    <lineage>
        <taxon>Eukaryota</taxon>
        <taxon>Metazoa</taxon>
        <taxon>Chordata</taxon>
        <taxon>Craniata</taxon>
        <taxon>Vertebrata</taxon>
        <taxon>Euteleostomi</taxon>
        <taxon>Actinopterygii</taxon>
        <taxon>Neopterygii</taxon>
        <taxon>Teleostei</taxon>
        <taxon>Protacanthopterygii</taxon>
        <taxon>Esociformes</taxon>
        <taxon>Umbridae</taxon>
        <taxon>Umbra</taxon>
    </lineage>
</organism>
<evidence type="ECO:0000313" key="23">
    <source>
        <dbReference type="EMBL" id="KAL0961803.1"/>
    </source>
</evidence>
<dbReference type="Proteomes" id="UP001557470">
    <property type="component" value="Unassembled WGS sequence"/>
</dbReference>
<evidence type="ECO:0000256" key="2">
    <source>
        <dbReference type="ARBA" id="ARBA00004496"/>
    </source>
</evidence>
<accession>A0ABD0VZS1</accession>
<evidence type="ECO:0000256" key="21">
    <source>
        <dbReference type="RuleBase" id="RU362036"/>
    </source>
</evidence>
<dbReference type="GO" id="GO:0004725">
    <property type="term" value="F:protein tyrosine phosphatase activity"/>
    <property type="evidence" value="ECO:0007669"/>
    <property type="project" value="UniProtKB-EC"/>
</dbReference>
<evidence type="ECO:0000256" key="3">
    <source>
        <dbReference type="ARBA" id="ARBA00010501"/>
    </source>
</evidence>
<dbReference type="InterPro" id="IPR038102">
    <property type="entry name" value="EYA_dom_sf"/>
</dbReference>
<comment type="catalytic activity">
    <reaction evidence="18 21">
        <text>O-phospho-L-tyrosyl-[protein] + H2O = L-tyrosyl-[protein] + phosphate</text>
        <dbReference type="Rhea" id="RHEA:10684"/>
        <dbReference type="Rhea" id="RHEA-COMP:10136"/>
        <dbReference type="Rhea" id="RHEA-COMP:20101"/>
        <dbReference type="ChEBI" id="CHEBI:15377"/>
        <dbReference type="ChEBI" id="CHEBI:43474"/>
        <dbReference type="ChEBI" id="CHEBI:46858"/>
        <dbReference type="ChEBI" id="CHEBI:61978"/>
        <dbReference type="EC" id="3.1.3.48"/>
    </reaction>
</comment>
<dbReference type="EMBL" id="JAGEUA010000011">
    <property type="protein sequence ID" value="KAL0961803.1"/>
    <property type="molecule type" value="Genomic_DNA"/>
</dbReference>
<keyword evidence="11" id="KW-0156">Chromatin regulator</keyword>
<keyword evidence="4" id="KW-0217">Developmental protein</keyword>
<feature type="region of interest" description="Disordered" evidence="22">
    <location>
        <begin position="299"/>
        <end position="331"/>
    </location>
</feature>
<keyword evidence="13 21" id="KW-0805">Transcription regulation</keyword>
<protein>
    <recommendedName>
        <fullName evidence="21">Eyes absent homolog</fullName>
        <ecNumber evidence="21">3.1.3.48</ecNumber>
    </recommendedName>
</protein>
<keyword evidence="8" id="KW-0227">DNA damage</keyword>
<dbReference type="GO" id="GO:0006281">
    <property type="term" value="P:DNA repair"/>
    <property type="evidence" value="ECO:0007669"/>
    <property type="project" value="UniProtKB-KW"/>
</dbReference>
<evidence type="ECO:0000256" key="9">
    <source>
        <dbReference type="ARBA" id="ARBA00022801"/>
    </source>
</evidence>
<comment type="similarity">
    <text evidence="3 21">Belongs to the HAD-like hydrolase superfamily. EYA family.</text>
</comment>
<evidence type="ECO:0000256" key="17">
    <source>
        <dbReference type="ARBA" id="ARBA00023242"/>
    </source>
</evidence>
<evidence type="ECO:0000256" key="18">
    <source>
        <dbReference type="ARBA" id="ARBA00051722"/>
    </source>
</evidence>
<keyword evidence="7 20" id="KW-0479">Metal-binding</keyword>
<dbReference type="GO" id="GO:0005737">
    <property type="term" value="C:cytoplasm"/>
    <property type="evidence" value="ECO:0007669"/>
    <property type="project" value="UniProtKB-SubCell"/>
</dbReference>
<keyword evidence="16" id="KW-0234">DNA repair</keyword>
<proteinExistence type="inferred from homology"/>
<feature type="binding site" evidence="20">
    <location>
        <position position="342"/>
    </location>
    <ligand>
        <name>Mg(2+)</name>
        <dbReference type="ChEBI" id="CHEBI:18420"/>
    </ligand>
</feature>
<dbReference type="SFLD" id="SFLDS00003">
    <property type="entry name" value="Haloacid_Dehalogenase"/>
    <property type="match status" value="1"/>
</dbReference>
<evidence type="ECO:0000256" key="13">
    <source>
        <dbReference type="ARBA" id="ARBA00023015"/>
    </source>
</evidence>
<feature type="region of interest" description="Disordered" evidence="22">
    <location>
        <begin position="1"/>
        <end position="77"/>
    </location>
</feature>
<evidence type="ECO:0000256" key="19">
    <source>
        <dbReference type="PIRSR" id="PIRSR628472-1"/>
    </source>
</evidence>
<evidence type="ECO:0000256" key="16">
    <source>
        <dbReference type="ARBA" id="ARBA00023204"/>
    </source>
</evidence>
<sequence>MDDSQDLPELPAKKARHQLNVGLDKEPRGIGEDLSSPTLLGPGDQDNSYSDMSNVQLEGGSREPAGSDRGAGSQACDESINPYTLTAEICKDHSTTPSSEYNSHIYQGNSPAVTSYASQVVFPPLSQATVYTAFPQGGQTYGLPPFGAMWPGVKTETGLPDAAPSVGQPGFLSFSSAYSSTQPGPVHYSYPSQGSSFTTSSVYTNLPSATMATATVAHQEFSSYNSLGQSQFSQYYTPQPSYVPAGLPNSEENGSVVGVAGYPAIKTEGIASAGLPSTTEVSPRENLPTGVALSMGVALPTGARDQEEARQRNSAGKAKGKAKKSDSNPPADSDLERIFLWDLDETIIIFHSLLTGSFAQKFGKDPATVLNLGLQMEELIFELADTHLFFNDLEECDQVHVEDVASDDNGHDLSTYNFLTDGFNGPGGGGAPAATPGVQGGVEWMRKLAFRYRRLKEIYNGYKGNVGGLLSPMKRELLLQLQAEIEDVTDAWLSTALKSLLLIQSRSAQGKCMNVLVTTTQLVPALAKVLLYGLGDVFPVENIYSATKIGKESCFERIVSRFGKKVTYVVIGDGRDEEFAAKQHNMPFWRISTHGDLVSLHQALELDFL</sequence>
<name>A0ABD0VZS1_UMBPY</name>
<feature type="compositionally biased region" description="Polar residues" evidence="22">
    <location>
        <begin position="45"/>
        <end position="56"/>
    </location>
</feature>
<evidence type="ECO:0000256" key="22">
    <source>
        <dbReference type="SAM" id="MobiDB-lite"/>
    </source>
</evidence>
<dbReference type="PANTHER" id="PTHR10190">
    <property type="entry name" value="EYES ABSENT"/>
    <property type="match status" value="1"/>
</dbReference>
<dbReference type="GO" id="GO:0006325">
    <property type="term" value="P:chromatin organization"/>
    <property type="evidence" value="ECO:0007669"/>
    <property type="project" value="UniProtKB-KW"/>
</dbReference>
<dbReference type="SFLD" id="SFLDG01129">
    <property type="entry name" value="C1.5:_HAD__Beta-PGM__Phosphata"/>
    <property type="match status" value="1"/>
</dbReference>
<comment type="subcellular location">
    <subcellularLocation>
        <location evidence="2">Cytoplasm</location>
    </subcellularLocation>
    <subcellularLocation>
        <location evidence="1">Nucleus</location>
    </subcellularLocation>
</comment>
<dbReference type="EC" id="3.1.3.48" evidence="21"/>
<dbReference type="InterPro" id="IPR028472">
    <property type="entry name" value="EYA"/>
</dbReference>
<evidence type="ECO:0000313" key="24">
    <source>
        <dbReference type="Proteomes" id="UP001557470"/>
    </source>
</evidence>
<dbReference type="Pfam" id="PF00702">
    <property type="entry name" value="Hydrolase"/>
    <property type="match status" value="1"/>
</dbReference>
<dbReference type="Gene3D" id="3.40.50.12350">
    <property type="match status" value="1"/>
</dbReference>
<reference evidence="23 24" key="1">
    <citation type="submission" date="2024-06" db="EMBL/GenBank/DDBJ databases">
        <authorList>
            <person name="Pan Q."/>
            <person name="Wen M."/>
            <person name="Jouanno E."/>
            <person name="Zahm M."/>
            <person name="Klopp C."/>
            <person name="Cabau C."/>
            <person name="Louis A."/>
            <person name="Berthelot C."/>
            <person name="Parey E."/>
            <person name="Roest Crollius H."/>
            <person name="Montfort J."/>
            <person name="Robinson-Rechavi M."/>
            <person name="Bouchez O."/>
            <person name="Lampietro C."/>
            <person name="Lopez Roques C."/>
            <person name="Donnadieu C."/>
            <person name="Postlethwait J."/>
            <person name="Bobe J."/>
            <person name="Verreycken H."/>
            <person name="Guiguen Y."/>
        </authorList>
    </citation>
    <scope>NUCLEOTIDE SEQUENCE [LARGE SCALE GENOMIC DNA]</scope>
    <source>
        <strain evidence="23">Up_M1</strain>
        <tissue evidence="23">Testis</tissue>
    </source>
</reference>
<comment type="cofactor">
    <cofactor evidence="20 21">
        <name>Mg(2+)</name>
        <dbReference type="ChEBI" id="CHEBI:18420"/>
    </cofactor>
    <text evidence="20 21">Binds 1 Mg(2+) ion per subunit.</text>
</comment>
<dbReference type="NCBIfam" id="TIGR01658">
    <property type="entry name" value="EYA-cons_domain"/>
    <property type="match status" value="1"/>
</dbReference>
<evidence type="ECO:0000256" key="6">
    <source>
        <dbReference type="ARBA" id="ARBA00022553"/>
    </source>
</evidence>
<evidence type="ECO:0000256" key="1">
    <source>
        <dbReference type="ARBA" id="ARBA00004123"/>
    </source>
</evidence>
<evidence type="ECO:0000256" key="7">
    <source>
        <dbReference type="ARBA" id="ARBA00022723"/>
    </source>
</evidence>
<evidence type="ECO:0000256" key="15">
    <source>
        <dbReference type="ARBA" id="ARBA00023163"/>
    </source>
</evidence>
<dbReference type="InterPro" id="IPR042577">
    <property type="entry name" value="EYA_dom_metazoan"/>
</dbReference>
<keyword evidence="14" id="KW-0010">Activator</keyword>
<comment type="caution">
    <text evidence="23">The sequence shown here is derived from an EMBL/GenBank/DDBJ whole genome shotgun (WGS) entry which is preliminary data.</text>
</comment>
<evidence type="ECO:0000256" key="20">
    <source>
        <dbReference type="PIRSR" id="PIRSR628472-2"/>
    </source>
</evidence>
<keyword evidence="17" id="KW-0539">Nucleus</keyword>
<evidence type="ECO:0000256" key="8">
    <source>
        <dbReference type="ARBA" id="ARBA00022763"/>
    </source>
</evidence>
<feature type="binding site" evidence="20">
    <location>
        <position position="573"/>
    </location>
    <ligand>
        <name>Mg(2+)</name>
        <dbReference type="ChEBI" id="CHEBI:18420"/>
    </ligand>
</feature>
<keyword evidence="24" id="KW-1185">Reference proteome</keyword>
<keyword evidence="15" id="KW-0804">Transcription</keyword>
<feature type="active site" description="Nucleophile" evidence="19">
    <location>
        <position position="342"/>
    </location>
</feature>
<keyword evidence="12 21" id="KW-0904">Protein phosphatase</keyword>
<evidence type="ECO:0000256" key="11">
    <source>
        <dbReference type="ARBA" id="ARBA00022853"/>
    </source>
</evidence>
<evidence type="ECO:0000256" key="12">
    <source>
        <dbReference type="ARBA" id="ARBA00022912"/>
    </source>
</evidence>
<dbReference type="GO" id="GO:0005634">
    <property type="term" value="C:nucleus"/>
    <property type="evidence" value="ECO:0007669"/>
    <property type="project" value="UniProtKB-SubCell"/>
</dbReference>
<dbReference type="FunFam" id="3.40.50.12350:FF:000002">
    <property type="entry name" value="Eyes absent homolog"/>
    <property type="match status" value="1"/>
</dbReference>
<feature type="active site" description="Proton donor" evidence="19">
    <location>
        <position position="344"/>
    </location>
</feature>
<evidence type="ECO:0000256" key="4">
    <source>
        <dbReference type="ARBA" id="ARBA00022473"/>
    </source>
</evidence>
<dbReference type="AlphaFoldDB" id="A0ABD0VZS1"/>
<dbReference type="CDD" id="cd02601">
    <property type="entry name" value="HAD_Eya"/>
    <property type="match status" value="1"/>
</dbReference>
<keyword evidence="10 20" id="KW-0460">Magnesium</keyword>
<feature type="binding site" evidence="20">
    <location>
        <position position="344"/>
    </location>
    <ligand>
        <name>Mg(2+)</name>
        <dbReference type="ChEBI" id="CHEBI:18420"/>
    </ligand>
</feature>
<gene>
    <name evidence="23" type="ORF">UPYG_G00331910</name>
</gene>
<evidence type="ECO:0000256" key="14">
    <source>
        <dbReference type="ARBA" id="ARBA00023159"/>
    </source>
</evidence>
<dbReference type="InterPro" id="IPR006545">
    <property type="entry name" value="EYA_dom"/>
</dbReference>